<evidence type="ECO:0000313" key="3">
    <source>
        <dbReference type="Proteomes" id="UP001066276"/>
    </source>
</evidence>
<dbReference type="Proteomes" id="UP001066276">
    <property type="component" value="Chromosome 8"/>
</dbReference>
<gene>
    <name evidence="2" type="ORF">NDU88_001464</name>
</gene>
<feature type="compositionally biased region" description="Basic and acidic residues" evidence="1">
    <location>
        <begin position="89"/>
        <end position="107"/>
    </location>
</feature>
<name>A0AAV7NEU2_PLEWA</name>
<dbReference type="AlphaFoldDB" id="A0AAV7NEU2"/>
<proteinExistence type="predicted"/>
<accession>A0AAV7NEU2</accession>
<comment type="caution">
    <text evidence="2">The sequence shown here is derived from an EMBL/GenBank/DDBJ whole genome shotgun (WGS) entry which is preliminary data.</text>
</comment>
<feature type="compositionally biased region" description="Basic and acidic residues" evidence="1">
    <location>
        <begin position="36"/>
        <end position="52"/>
    </location>
</feature>
<reference evidence="2" key="1">
    <citation type="journal article" date="2022" name="bioRxiv">
        <title>Sequencing and chromosome-scale assembly of the giantPleurodeles waltlgenome.</title>
        <authorList>
            <person name="Brown T."/>
            <person name="Elewa A."/>
            <person name="Iarovenko S."/>
            <person name="Subramanian E."/>
            <person name="Araus A.J."/>
            <person name="Petzold A."/>
            <person name="Susuki M."/>
            <person name="Suzuki K.-i.T."/>
            <person name="Hayashi T."/>
            <person name="Toyoda A."/>
            <person name="Oliveira C."/>
            <person name="Osipova E."/>
            <person name="Leigh N.D."/>
            <person name="Simon A."/>
            <person name="Yun M.H."/>
        </authorList>
    </citation>
    <scope>NUCLEOTIDE SEQUENCE</scope>
    <source>
        <strain evidence="2">20211129_DDA</strain>
        <tissue evidence="2">Liver</tissue>
    </source>
</reference>
<evidence type="ECO:0000313" key="2">
    <source>
        <dbReference type="EMBL" id="KAJ1113209.1"/>
    </source>
</evidence>
<dbReference type="EMBL" id="JANPWB010000012">
    <property type="protein sequence ID" value="KAJ1113209.1"/>
    <property type="molecule type" value="Genomic_DNA"/>
</dbReference>
<feature type="region of interest" description="Disordered" evidence="1">
    <location>
        <begin position="36"/>
        <end position="108"/>
    </location>
</feature>
<protein>
    <submittedName>
        <fullName evidence="2">Uncharacterized protein</fullName>
    </submittedName>
</protein>
<sequence>MNTPPSFTDASADEISNICLIAGGDKLAIRGHRWGTEKKASEERGGSVRAGRDLGVVGQRWNRPKDTGKKAPVAQPCRERCWTHTGVRPRTDRRDRGGPRVARETRGHALRTCGIHGGRSFAPILGDAARAGRPTATAN</sequence>
<evidence type="ECO:0000256" key="1">
    <source>
        <dbReference type="SAM" id="MobiDB-lite"/>
    </source>
</evidence>
<organism evidence="2 3">
    <name type="scientific">Pleurodeles waltl</name>
    <name type="common">Iberian ribbed newt</name>
    <dbReference type="NCBI Taxonomy" id="8319"/>
    <lineage>
        <taxon>Eukaryota</taxon>
        <taxon>Metazoa</taxon>
        <taxon>Chordata</taxon>
        <taxon>Craniata</taxon>
        <taxon>Vertebrata</taxon>
        <taxon>Euteleostomi</taxon>
        <taxon>Amphibia</taxon>
        <taxon>Batrachia</taxon>
        <taxon>Caudata</taxon>
        <taxon>Salamandroidea</taxon>
        <taxon>Salamandridae</taxon>
        <taxon>Pleurodelinae</taxon>
        <taxon>Pleurodeles</taxon>
    </lineage>
</organism>
<keyword evidence="3" id="KW-1185">Reference proteome</keyword>